<name>A0A2A2IBT0_9BACI</name>
<keyword evidence="1" id="KW-0472">Membrane</keyword>
<keyword evidence="1" id="KW-1133">Transmembrane helix</keyword>
<proteinExistence type="predicted"/>
<evidence type="ECO:0000313" key="2">
    <source>
        <dbReference type="EMBL" id="PAV28533.1"/>
    </source>
</evidence>
<dbReference type="Proteomes" id="UP000218887">
    <property type="component" value="Unassembled WGS sequence"/>
</dbReference>
<evidence type="ECO:0000256" key="1">
    <source>
        <dbReference type="SAM" id="Phobius"/>
    </source>
</evidence>
<dbReference type="EMBL" id="NPOA01000012">
    <property type="protein sequence ID" value="PAV28533.1"/>
    <property type="molecule type" value="Genomic_DNA"/>
</dbReference>
<accession>A0A2A2IBT0</accession>
<protein>
    <submittedName>
        <fullName evidence="2">Uncharacterized protein</fullName>
    </submittedName>
</protein>
<dbReference type="RefSeq" id="WP_095656647.1">
    <property type="nucleotide sequence ID" value="NZ_NPOA01000012.1"/>
</dbReference>
<gene>
    <name evidence="2" type="ORF">CIL05_16495</name>
</gene>
<dbReference type="AlphaFoldDB" id="A0A2A2IBT0"/>
<reference evidence="2 3" key="1">
    <citation type="submission" date="2017-08" db="EMBL/GenBank/DDBJ databases">
        <title>Virgibacillus indicus sp. nov. and Virgibacillus profoundi sp. nov, two moderately halophilic bacteria isolated from marine sediment by using the Microfluidic Streak Plate.</title>
        <authorList>
            <person name="Xu B."/>
            <person name="Hu B."/>
            <person name="Wang J."/>
            <person name="Zhu Y."/>
            <person name="Huang L."/>
            <person name="Du W."/>
            <person name="Huang Y."/>
        </authorList>
    </citation>
    <scope>NUCLEOTIDE SEQUENCE [LARGE SCALE GENOMIC DNA]</scope>
    <source>
        <strain evidence="2 3">IO3-P3-H5</strain>
    </source>
</reference>
<evidence type="ECO:0000313" key="3">
    <source>
        <dbReference type="Proteomes" id="UP000218887"/>
    </source>
</evidence>
<feature type="transmembrane region" description="Helical" evidence="1">
    <location>
        <begin position="6"/>
        <end position="25"/>
    </location>
</feature>
<organism evidence="2 3">
    <name type="scientific">Virgibacillus profundi</name>
    <dbReference type="NCBI Taxonomy" id="2024555"/>
    <lineage>
        <taxon>Bacteria</taxon>
        <taxon>Bacillati</taxon>
        <taxon>Bacillota</taxon>
        <taxon>Bacilli</taxon>
        <taxon>Bacillales</taxon>
        <taxon>Bacillaceae</taxon>
        <taxon>Virgibacillus</taxon>
    </lineage>
</organism>
<keyword evidence="1" id="KW-0812">Transmembrane</keyword>
<keyword evidence="3" id="KW-1185">Reference proteome</keyword>
<sequence>MPLWGFILILFGGILLIGVIVDLLAKLKGKKISIEEKEKNMSESERIYKEKIMHDIKNHMDNNRF</sequence>
<comment type="caution">
    <text evidence="2">The sequence shown here is derived from an EMBL/GenBank/DDBJ whole genome shotgun (WGS) entry which is preliminary data.</text>
</comment>